<comment type="caution">
    <text evidence="1">The sequence shown here is derived from an EMBL/GenBank/DDBJ whole genome shotgun (WGS) entry which is preliminary data.</text>
</comment>
<reference evidence="1 2" key="1">
    <citation type="journal article" date="2020" name="Nat. Commun.">
        <title>Genome of Tripterygium wilfordii and identification of cytochrome P450 involved in triptolide biosynthesis.</title>
        <authorList>
            <person name="Tu L."/>
            <person name="Su P."/>
            <person name="Zhang Z."/>
            <person name="Gao L."/>
            <person name="Wang J."/>
            <person name="Hu T."/>
            <person name="Zhou J."/>
            <person name="Zhang Y."/>
            <person name="Zhao Y."/>
            <person name="Liu Y."/>
            <person name="Song Y."/>
            <person name="Tong Y."/>
            <person name="Lu Y."/>
            <person name="Yang J."/>
            <person name="Xu C."/>
            <person name="Jia M."/>
            <person name="Peters R.J."/>
            <person name="Huang L."/>
            <person name="Gao W."/>
        </authorList>
    </citation>
    <scope>NUCLEOTIDE SEQUENCE [LARGE SCALE GENOMIC DNA]</scope>
    <source>
        <strain evidence="2">cv. XIE 37</strain>
        <tissue evidence="1">Leaf</tissue>
    </source>
</reference>
<evidence type="ECO:0000313" key="1">
    <source>
        <dbReference type="EMBL" id="KAF5745639.1"/>
    </source>
</evidence>
<dbReference type="Proteomes" id="UP000593562">
    <property type="component" value="Unassembled WGS sequence"/>
</dbReference>
<dbReference type="EMBL" id="JAAARO010000007">
    <property type="protein sequence ID" value="KAF5745639.1"/>
    <property type="molecule type" value="Genomic_DNA"/>
</dbReference>
<protein>
    <submittedName>
        <fullName evidence="1">Uncharacterized protein</fullName>
    </submittedName>
</protein>
<dbReference type="AlphaFoldDB" id="A0A7J7DH92"/>
<keyword evidence="2" id="KW-1185">Reference proteome</keyword>
<name>A0A7J7DH92_TRIWF</name>
<sequence>MERTLRVVLVGVCVKIVDGSGDTEVREIYGLFKNSKAFRLENLTLIGSKMTGILFRRAKAT</sequence>
<dbReference type="InParanoid" id="A0A7J7DH92"/>
<evidence type="ECO:0000313" key="2">
    <source>
        <dbReference type="Proteomes" id="UP000593562"/>
    </source>
</evidence>
<accession>A0A7J7DH92</accession>
<organism evidence="1 2">
    <name type="scientific">Tripterygium wilfordii</name>
    <name type="common">Thunder God vine</name>
    <dbReference type="NCBI Taxonomy" id="458696"/>
    <lineage>
        <taxon>Eukaryota</taxon>
        <taxon>Viridiplantae</taxon>
        <taxon>Streptophyta</taxon>
        <taxon>Embryophyta</taxon>
        <taxon>Tracheophyta</taxon>
        <taxon>Spermatophyta</taxon>
        <taxon>Magnoliopsida</taxon>
        <taxon>eudicotyledons</taxon>
        <taxon>Gunneridae</taxon>
        <taxon>Pentapetalae</taxon>
        <taxon>rosids</taxon>
        <taxon>fabids</taxon>
        <taxon>Celastrales</taxon>
        <taxon>Celastraceae</taxon>
        <taxon>Tripterygium</taxon>
    </lineage>
</organism>
<proteinExistence type="predicted"/>
<gene>
    <name evidence="1" type="ORF">HS088_TW07G01231</name>
</gene>